<keyword evidence="13" id="KW-1185">Reference proteome</keyword>
<reference evidence="12" key="1">
    <citation type="journal article" date="2023" name="Mol. Biol. Evol.">
        <title>Third-Generation Sequencing Reveals the Adaptive Role of the Epigenome in Three Deep-Sea Polychaetes.</title>
        <authorList>
            <person name="Perez M."/>
            <person name="Aroh O."/>
            <person name="Sun Y."/>
            <person name="Lan Y."/>
            <person name="Juniper S.K."/>
            <person name="Young C.R."/>
            <person name="Angers B."/>
            <person name="Qian P.Y."/>
        </authorList>
    </citation>
    <scope>NUCLEOTIDE SEQUENCE</scope>
    <source>
        <strain evidence="12">P08H-3</strain>
    </source>
</reference>
<name>A0AAD9JLB9_9ANNE</name>
<dbReference type="GO" id="GO:0044615">
    <property type="term" value="C:nuclear pore nuclear basket"/>
    <property type="evidence" value="ECO:0007669"/>
    <property type="project" value="TreeGrafter"/>
</dbReference>
<keyword evidence="3 9" id="KW-0813">Transport</keyword>
<dbReference type="PANTHER" id="PTHR21527:SF6">
    <property type="entry name" value="NUCLEOPORIN NUP35"/>
    <property type="match status" value="1"/>
</dbReference>
<dbReference type="GO" id="GO:0003676">
    <property type="term" value="F:nucleic acid binding"/>
    <property type="evidence" value="ECO:0007669"/>
    <property type="project" value="InterPro"/>
</dbReference>
<evidence type="ECO:0000256" key="1">
    <source>
        <dbReference type="ARBA" id="ARBA00004567"/>
    </source>
</evidence>
<dbReference type="GO" id="GO:0031965">
    <property type="term" value="C:nuclear membrane"/>
    <property type="evidence" value="ECO:0007669"/>
    <property type="project" value="InterPro"/>
</dbReference>
<evidence type="ECO:0000313" key="12">
    <source>
        <dbReference type="EMBL" id="KAK2154866.1"/>
    </source>
</evidence>
<feature type="compositionally biased region" description="Low complexity" evidence="10">
    <location>
        <begin position="67"/>
        <end position="81"/>
    </location>
</feature>
<dbReference type="PANTHER" id="PTHR21527">
    <property type="entry name" value="NUCLEOPORIN NUP35"/>
    <property type="match status" value="1"/>
</dbReference>
<protein>
    <recommendedName>
        <fullName evidence="9">Nucleoporin NUP53</fullName>
    </recommendedName>
</protein>
<feature type="compositionally biased region" description="Polar residues" evidence="10">
    <location>
        <begin position="40"/>
        <end position="59"/>
    </location>
</feature>
<dbReference type="CDD" id="cd12722">
    <property type="entry name" value="RRM_Nup53"/>
    <property type="match status" value="1"/>
</dbReference>
<dbReference type="FunFam" id="3.30.70.330:FF:000095">
    <property type="entry name" value="Putative Nucleoporin NUP53"/>
    <property type="match status" value="1"/>
</dbReference>
<evidence type="ECO:0000259" key="11">
    <source>
        <dbReference type="PROSITE" id="PS51472"/>
    </source>
</evidence>
<gene>
    <name evidence="12" type="ORF">LSH36_255g01006</name>
</gene>
<dbReference type="Pfam" id="PF05172">
    <property type="entry name" value="RRM_Nup35"/>
    <property type="match status" value="1"/>
</dbReference>
<feature type="compositionally biased region" description="Low complexity" evidence="10">
    <location>
        <begin position="10"/>
        <end position="22"/>
    </location>
</feature>
<proteinExistence type="inferred from homology"/>
<evidence type="ECO:0000256" key="4">
    <source>
        <dbReference type="ARBA" id="ARBA00022816"/>
    </source>
</evidence>
<keyword evidence="4 9" id="KW-0509">mRNA transport</keyword>
<dbReference type="InterPro" id="IPR017389">
    <property type="entry name" value="Nucleoporin_NUP53"/>
</dbReference>
<evidence type="ECO:0000256" key="9">
    <source>
        <dbReference type="PIRNR" id="PIRNR038119"/>
    </source>
</evidence>
<dbReference type="Gene3D" id="3.30.70.330">
    <property type="match status" value="1"/>
</dbReference>
<evidence type="ECO:0000256" key="8">
    <source>
        <dbReference type="ARBA" id="ARBA00023242"/>
    </source>
</evidence>
<keyword evidence="8 9" id="KW-0539">Nucleus</keyword>
<dbReference type="AlphaFoldDB" id="A0AAD9JLB9"/>
<keyword evidence="5 9" id="KW-0653">Protein transport</keyword>
<dbReference type="InterPro" id="IPR012677">
    <property type="entry name" value="Nucleotide-bd_a/b_plait_sf"/>
</dbReference>
<dbReference type="GO" id="GO:0006607">
    <property type="term" value="P:NLS-bearing protein import into nucleus"/>
    <property type="evidence" value="ECO:0007669"/>
    <property type="project" value="TreeGrafter"/>
</dbReference>
<dbReference type="InterPro" id="IPR007846">
    <property type="entry name" value="RRM_NUP35_dom"/>
</dbReference>
<dbReference type="GO" id="GO:0044613">
    <property type="term" value="C:nuclear pore central transport channel"/>
    <property type="evidence" value="ECO:0007669"/>
    <property type="project" value="TreeGrafter"/>
</dbReference>
<evidence type="ECO:0000313" key="13">
    <source>
        <dbReference type="Proteomes" id="UP001208570"/>
    </source>
</evidence>
<evidence type="ECO:0000256" key="10">
    <source>
        <dbReference type="SAM" id="MobiDB-lite"/>
    </source>
</evidence>
<comment type="subcellular location">
    <subcellularLocation>
        <location evidence="1 9">Nucleus</location>
        <location evidence="1 9">Nuclear pore complex</location>
    </subcellularLocation>
</comment>
<keyword evidence="7 9" id="KW-0906">Nuclear pore complex</keyword>
<feature type="region of interest" description="Disordered" evidence="10">
    <location>
        <begin position="1"/>
        <end position="106"/>
    </location>
</feature>
<feature type="region of interest" description="Disordered" evidence="10">
    <location>
        <begin position="145"/>
        <end position="184"/>
    </location>
</feature>
<dbReference type="GO" id="GO:0017056">
    <property type="term" value="F:structural constituent of nuclear pore"/>
    <property type="evidence" value="ECO:0007669"/>
    <property type="project" value="InterPro"/>
</dbReference>
<organism evidence="12 13">
    <name type="scientific">Paralvinella palmiformis</name>
    <dbReference type="NCBI Taxonomy" id="53620"/>
    <lineage>
        <taxon>Eukaryota</taxon>
        <taxon>Metazoa</taxon>
        <taxon>Spiralia</taxon>
        <taxon>Lophotrochozoa</taxon>
        <taxon>Annelida</taxon>
        <taxon>Polychaeta</taxon>
        <taxon>Sedentaria</taxon>
        <taxon>Canalipalpata</taxon>
        <taxon>Terebellida</taxon>
        <taxon>Terebelliformia</taxon>
        <taxon>Alvinellidae</taxon>
        <taxon>Paralvinella</taxon>
    </lineage>
</organism>
<dbReference type="PROSITE" id="PS51472">
    <property type="entry name" value="RRM_NUP35"/>
    <property type="match status" value="1"/>
</dbReference>
<dbReference type="GO" id="GO:0005543">
    <property type="term" value="F:phospholipid binding"/>
    <property type="evidence" value="ECO:0007669"/>
    <property type="project" value="TreeGrafter"/>
</dbReference>
<dbReference type="InterPro" id="IPR035979">
    <property type="entry name" value="RBD_domain_sf"/>
</dbReference>
<sequence>MQSPTGEPMSLGSPQSPLSSGGHTQNQYLPAFLMGEPTPALTSPTSTRIWQGSTTSPPQMISHHRSSWGSPSSSLNQSQTSARTMFAQSPRVEPRASGRKEKAGAPPVQGLFESMHTATPSSGRKMMLDVSQSSSFRQTPNVYNTITPGLHTPGGANTSVSQYGQPPKTPPSPAQRDPFYTQGDNLKAQDDLDETWITVFGFPPAATSYILQQFSQYGSIVKRVIASEGNWMHIKFQSKVQAKKALSKNGRIFGGCIMVGVTPCIDKAAMVNDDKENTDSTFRTSFMGTPTKATLLQQSMCDNFNTSQTTPIRPLTAAYKAAQSDHEVVGQSNTPQKNTGILSKTMEYVFGW</sequence>
<comment type="caution">
    <text evidence="12">The sequence shown here is derived from an EMBL/GenBank/DDBJ whole genome shotgun (WGS) entry which is preliminary data.</text>
</comment>
<evidence type="ECO:0000256" key="5">
    <source>
        <dbReference type="ARBA" id="ARBA00022927"/>
    </source>
</evidence>
<feature type="domain" description="RRM Nup35-type" evidence="11">
    <location>
        <begin position="191"/>
        <end position="271"/>
    </location>
</feature>
<dbReference type="GO" id="GO:0051028">
    <property type="term" value="P:mRNA transport"/>
    <property type="evidence" value="ECO:0007669"/>
    <property type="project" value="UniProtKB-UniRule"/>
</dbReference>
<dbReference type="PIRSF" id="PIRSF038119">
    <property type="entry name" value="Nucleoporin_NUP53"/>
    <property type="match status" value="1"/>
</dbReference>
<feature type="compositionally biased region" description="Polar residues" evidence="10">
    <location>
        <begin position="155"/>
        <end position="164"/>
    </location>
</feature>
<evidence type="ECO:0000256" key="7">
    <source>
        <dbReference type="ARBA" id="ARBA00023132"/>
    </source>
</evidence>
<comment type="similarity">
    <text evidence="2 9">Belongs to the Nup35 family.</text>
</comment>
<dbReference type="GO" id="GO:0006999">
    <property type="term" value="P:nuclear pore organization"/>
    <property type="evidence" value="ECO:0007669"/>
    <property type="project" value="TreeGrafter"/>
</dbReference>
<comment type="function">
    <text evidence="9">Functions as a component of the nuclear pore complex (NPC).</text>
</comment>
<dbReference type="EMBL" id="JAODUP010000255">
    <property type="protein sequence ID" value="KAK2154866.1"/>
    <property type="molecule type" value="Genomic_DNA"/>
</dbReference>
<evidence type="ECO:0000256" key="6">
    <source>
        <dbReference type="ARBA" id="ARBA00023010"/>
    </source>
</evidence>
<dbReference type="SUPFAM" id="SSF54928">
    <property type="entry name" value="RNA-binding domain, RBD"/>
    <property type="match status" value="1"/>
</dbReference>
<accession>A0AAD9JLB9</accession>
<feature type="compositionally biased region" description="Basic and acidic residues" evidence="10">
    <location>
        <begin position="92"/>
        <end position="103"/>
    </location>
</feature>
<evidence type="ECO:0000256" key="3">
    <source>
        <dbReference type="ARBA" id="ARBA00022448"/>
    </source>
</evidence>
<keyword evidence="6 9" id="KW-0811">Translocation</keyword>
<evidence type="ECO:0000256" key="2">
    <source>
        <dbReference type="ARBA" id="ARBA00009454"/>
    </source>
</evidence>
<dbReference type="Proteomes" id="UP001208570">
    <property type="component" value="Unassembled WGS sequence"/>
</dbReference>